<dbReference type="Pfam" id="PF02734">
    <property type="entry name" value="Dak2"/>
    <property type="match status" value="1"/>
</dbReference>
<organism evidence="2 3">
    <name type="scientific">Halalkalibacter kiskunsagensis</name>
    <dbReference type="NCBI Taxonomy" id="1548599"/>
    <lineage>
        <taxon>Bacteria</taxon>
        <taxon>Bacillati</taxon>
        <taxon>Bacillota</taxon>
        <taxon>Bacilli</taxon>
        <taxon>Bacillales</taxon>
        <taxon>Bacillaceae</taxon>
        <taxon>Halalkalibacter</taxon>
    </lineage>
</organism>
<dbReference type="SUPFAM" id="SSF101473">
    <property type="entry name" value="DhaL-like"/>
    <property type="match status" value="1"/>
</dbReference>
<proteinExistence type="predicted"/>
<dbReference type="InterPro" id="IPR004007">
    <property type="entry name" value="DhaL_dom"/>
</dbReference>
<evidence type="ECO:0000313" key="3">
    <source>
        <dbReference type="Proteomes" id="UP001589838"/>
    </source>
</evidence>
<keyword evidence="3" id="KW-1185">Reference proteome</keyword>
<comment type="caution">
    <text evidence="2">The sequence shown here is derived from an EMBL/GenBank/DDBJ whole genome shotgun (WGS) entry which is preliminary data.</text>
</comment>
<dbReference type="Proteomes" id="UP001589838">
    <property type="component" value="Unassembled WGS sequence"/>
</dbReference>
<dbReference type="RefSeq" id="WP_335964102.1">
    <property type="nucleotide sequence ID" value="NZ_JAXBLX010000081.1"/>
</dbReference>
<name>A0ABV6KG31_9BACI</name>
<reference evidence="2 3" key="1">
    <citation type="submission" date="2024-09" db="EMBL/GenBank/DDBJ databases">
        <authorList>
            <person name="Sun Q."/>
            <person name="Mori K."/>
        </authorList>
    </citation>
    <scope>NUCLEOTIDE SEQUENCE [LARGE SCALE GENOMIC DNA]</scope>
    <source>
        <strain evidence="2 3">NCAIM B.02610</strain>
    </source>
</reference>
<evidence type="ECO:0000259" key="1">
    <source>
        <dbReference type="Pfam" id="PF02734"/>
    </source>
</evidence>
<dbReference type="Gene3D" id="1.25.40.340">
    <property type="match status" value="1"/>
</dbReference>
<dbReference type="EMBL" id="JBHLUX010000067">
    <property type="protein sequence ID" value="MFC0472268.1"/>
    <property type="molecule type" value="Genomic_DNA"/>
</dbReference>
<dbReference type="InterPro" id="IPR036117">
    <property type="entry name" value="DhaL_dom_sf"/>
</dbReference>
<gene>
    <name evidence="2" type="ORF">ACFFHM_17665</name>
</gene>
<protein>
    <submittedName>
        <fullName evidence="2">DAK2 domain-containing protein</fullName>
    </submittedName>
</protein>
<feature type="domain" description="DhaL" evidence="1">
    <location>
        <begin position="51"/>
        <end position="99"/>
    </location>
</feature>
<accession>A0ABV6KG31</accession>
<evidence type="ECO:0000313" key="2">
    <source>
        <dbReference type="EMBL" id="MFC0472268.1"/>
    </source>
</evidence>
<sequence length="100" mass="10506">MSIKITPPSALLTGGFIPSSLLFLCGACPAWQRPGSQEEAPNYHCQLDGALGDGDIGITMSKGFAAVKEESKTYDGYDIRAFVLSSGMIMAEKAPSTMGT</sequence>